<dbReference type="SMART" id="SM00564">
    <property type="entry name" value="PQQ"/>
    <property type="match status" value="8"/>
</dbReference>
<dbReference type="PANTHER" id="PTHR34512">
    <property type="entry name" value="CELL SURFACE PROTEIN"/>
    <property type="match status" value="1"/>
</dbReference>
<evidence type="ECO:0000259" key="1">
    <source>
        <dbReference type="Pfam" id="PF13360"/>
    </source>
</evidence>
<comment type="caution">
    <text evidence="2">The sequence shown here is derived from an EMBL/GenBank/DDBJ whole genome shotgun (WGS) entry which is preliminary data.</text>
</comment>
<dbReference type="Gene3D" id="2.130.10.10">
    <property type="entry name" value="YVTN repeat-like/Quinoprotein amine dehydrogenase"/>
    <property type="match status" value="1"/>
</dbReference>
<evidence type="ECO:0000313" key="3">
    <source>
        <dbReference type="Proteomes" id="UP000779900"/>
    </source>
</evidence>
<sequence>MNRRDALSATAFVLALAAGLSCSKNRAPYAPEAPIGPEWCYKGTTYAFKTSVVDPNGGDVEVRFYWGDSTSSPWSGLAGISDTSWNGLVTEGDTISMAHAWGDTGTYEVRVQAMDAGHLMSRWSDAHAVRVVLRRTPNPPQTVSGPSKGALNFWYTFTTSASHPDSVPLAIRFAWGDGDTTDWSPFLASGESLAMRHGWTVPGTYAVRAQARDTGNVLSYWSTPHQIVIRPPDTLCKWRLQLATGDNRDVPSSPAIGPLGTIYVGSPDSCLHAVDHDGTRLWRCRIWHPLQASPAVAADGTVYIGSPDNGLYAVLPTGTLKWRFHANSEVLGAPAIAADGTIYIGTNDYGIHAVNPDGSLRWHRTTAGGVTAFPVIAADGTIYLGTPGSLFAFNPDGTQRWVCGTGNGVPGSDPAVGADGTIYFGTNSGSLDFYALRPDGTVKWRLAGNSARSSPAVGAAGVLYFGSADGCFYALKPDRTVQWRYQTGGDIGAAPAIAADGTIYFGSADGCLYALNADGTLKWRFETDAPIVSSPTIGLDGTVYFTSGEGYLYALKGTSPLADSPWPKFHHDLENTGRVGGGR</sequence>
<dbReference type="PROSITE" id="PS51257">
    <property type="entry name" value="PROKAR_LIPOPROTEIN"/>
    <property type="match status" value="1"/>
</dbReference>
<dbReference type="InterPro" id="IPR013783">
    <property type="entry name" value="Ig-like_fold"/>
</dbReference>
<proteinExistence type="predicted"/>
<dbReference type="Gene3D" id="2.40.128.630">
    <property type="match status" value="2"/>
</dbReference>
<dbReference type="PANTHER" id="PTHR34512:SF30">
    <property type="entry name" value="OUTER MEMBRANE PROTEIN ASSEMBLY FACTOR BAMB"/>
    <property type="match status" value="1"/>
</dbReference>
<feature type="domain" description="Pyrrolo-quinoline quinone repeat" evidence="1">
    <location>
        <begin position="270"/>
        <end position="401"/>
    </location>
</feature>
<dbReference type="AlphaFoldDB" id="A0A937XED6"/>
<dbReference type="InterPro" id="IPR011047">
    <property type="entry name" value="Quinoprotein_ADH-like_sf"/>
</dbReference>
<dbReference type="EMBL" id="VGIR01000038">
    <property type="protein sequence ID" value="MBM3331637.1"/>
    <property type="molecule type" value="Genomic_DNA"/>
</dbReference>
<dbReference type="SUPFAM" id="SSF50998">
    <property type="entry name" value="Quinoprotein alcohol dehydrogenase-like"/>
    <property type="match status" value="1"/>
</dbReference>
<dbReference type="InterPro" id="IPR015943">
    <property type="entry name" value="WD40/YVTN_repeat-like_dom_sf"/>
</dbReference>
<feature type="domain" description="Pyrrolo-quinoline quinone repeat" evidence="1">
    <location>
        <begin position="478"/>
        <end position="556"/>
    </location>
</feature>
<dbReference type="InterPro" id="IPR035986">
    <property type="entry name" value="PKD_dom_sf"/>
</dbReference>
<name>A0A937XED6_UNCW3</name>
<dbReference type="Gene3D" id="2.60.40.10">
    <property type="entry name" value="Immunoglobulins"/>
    <property type="match status" value="1"/>
</dbReference>
<dbReference type="InterPro" id="IPR018391">
    <property type="entry name" value="PQQ_b-propeller_rpt"/>
</dbReference>
<reference evidence="2" key="1">
    <citation type="submission" date="2019-03" db="EMBL/GenBank/DDBJ databases">
        <title>Lake Tanganyika Metagenome-Assembled Genomes (MAGs).</title>
        <authorList>
            <person name="Tran P."/>
        </authorList>
    </citation>
    <scope>NUCLEOTIDE SEQUENCE</scope>
    <source>
        <strain evidence="2">K_DeepCast_150m_m2_040</strain>
    </source>
</reference>
<dbReference type="Proteomes" id="UP000779900">
    <property type="component" value="Unassembled WGS sequence"/>
</dbReference>
<protein>
    <submittedName>
        <fullName evidence="2">PQQ-like beta-propeller repeat protein</fullName>
    </submittedName>
</protein>
<evidence type="ECO:0000313" key="2">
    <source>
        <dbReference type="EMBL" id="MBM3331637.1"/>
    </source>
</evidence>
<accession>A0A937XED6</accession>
<organism evidence="2 3">
    <name type="scientific">candidate division WOR-3 bacterium</name>
    <dbReference type="NCBI Taxonomy" id="2052148"/>
    <lineage>
        <taxon>Bacteria</taxon>
        <taxon>Bacteria division WOR-3</taxon>
    </lineage>
</organism>
<dbReference type="Gene3D" id="2.40.10.480">
    <property type="match status" value="1"/>
</dbReference>
<dbReference type="InterPro" id="IPR002372">
    <property type="entry name" value="PQQ_rpt_dom"/>
</dbReference>
<dbReference type="SUPFAM" id="SSF49299">
    <property type="entry name" value="PKD domain"/>
    <property type="match status" value="1"/>
</dbReference>
<dbReference type="Pfam" id="PF13360">
    <property type="entry name" value="PQQ_2"/>
    <property type="match status" value="2"/>
</dbReference>
<gene>
    <name evidence="2" type="ORF">FJY68_07285</name>
</gene>